<feature type="compositionally biased region" description="Low complexity" evidence="1">
    <location>
        <begin position="303"/>
        <end position="317"/>
    </location>
</feature>
<dbReference type="RefSeq" id="WP_240323118.1">
    <property type="nucleotide sequence ID" value="NZ_CP091196.1"/>
</dbReference>
<feature type="compositionally biased region" description="Low complexity" evidence="1">
    <location>
        <begin position="271"/>
        <end position="286"/>
    </location>
</feature>
<evidence type="ECO:0000313" key="2">
    <source>
        <dbReference type="EMBL" id="UQS24598.1"/>
    </source>
</evidence>
<evidence type="ECO:0000313" key="3">
    <source>
        <dbReference type="Proteomes" id="UP000830158"/>
    </source>
</evidence>
<evidence type="ECO:0000256" key="1">
    <source>
        <dbReference type="SAM" id="MobiDB-lite"/>
    </source>
</evidence>
<sequence>MWDEARERVEALCAARDADAEVAVMAGADPRLWLAVDASARRSVPAGWHRSVVLRALGRDGHLREAALPQLDQRIALPVLAIRAADWVPQVRERARRECLRHLFRDPMTVVDLFPLACRVRRRAEGEWLAATLEGMLRLPEVRSAALAASDVLTRRTVYESGYASAGELRAGLRDGDLKIRLGCARALAGSPDPEVLHLLRTSGTAALRALAIRDRAGAVPALADPASLVRAHAHLTLRRAGEDPARHYRSLLTAVNGTAAQVHAAAIAAGTPAPHHSAPGPAPGTRANGSGSAGPGRRATHPRAAGVAPGAAGTPASHRPGPAAAADPVSAGLVAGLGETGDGADAVLLLPFLADGRAGVRAETVRALRRLRAIPLARAVPLLADPSPRVARQVMLALRETAALIDETVLHGMLAPGQPAHRRRIAFQLLSARDTWTRLALDLRLVLDPDEPLRDIAAGDLRNWFAYGSATTYTTPTTTQAAELRDLLNRAEPLLGTAHARVLRLFL</sequence>
<feature type="region of interest" description="Disordered" evidence="1">
    <location>
        <begin position="271"/>
        <end position="327"/>
    </location>
</feature>
<proteinExistence type="predicted"/>
<gene>
    <name evidence="2" type="ORF">L1857_18140</name>
</gene>
<dbReference type="Proteomes" id="UP000830158">
    <property type="component" value="Chromosome"/>
</dbReference>
<reference evidence="2" key="1">
    <citation type="submission" date="2022-01" db="EMBL/GenBank/DDBJ databases">
        <title>PSI-footprinting approach for the identification of protein synthesis inhibitor producers.</title>
        <authorList>
            <person name="Handel F."/>
            <person name="Kulik A."/>
            <person name="Wex K.W."/>
            <person name="Berscheid A."/>
            <person name="Saur J.S."/>
            <person name="Winkler A."/>
            <person name="Wibberg D."/>
            <person name="Kalinowski J."/>
            <person name="Broetz-Oesterhelt H."/>
            <person name="Mast Y."/>
        </authorList>
    </citation>
    <scope>NUCLEOTIDE SEQUENCE</scope>
    <source>
        <strain evidence="2">KNN 49.3e</strain>
    </source>
</reference>
<dbReference type="InterPro" id="IPR016024">
    <property type="entry name" value="ARM-type_fold"/>
</dbReference>
<protein>
    <recommendedName>
        <fullName evidence="4">HEAT repeat domain-containing protein</fullName>
    </recommendedName>
</protein>
<dbReference type="EMBL" id="CP091196">
    <property type="protein sequence ID" value="UQS24598.1"/>
    <property type="molecule type" value="Genomic_DNA"/>
</dbReference>
<dbReference type="SUPFAM" id="SSF48371">
    <property type="entry name" value="ARM repeat"/>
    <property type="match status" value="1"/>
</dbReference>
<keyword evidence="3" id="KW-1185">Reference proteome</keyword>
<name>A0ABY4NX71_9PSEU</name>
<organism evidence="2 3">
    <name type="scientific">Amycolatopsis thermalba</name>
    <dbReference type="NCBI Taxonomy" id="944492"/>
    <lineage>
        <taxon>Bacteria</taxon>
        <taxon>Bacillati</taxon>
        <taxon>Actinomycetota</taxon>
        <taxon>Actinomycetes</taxon>
        <taxon>Pseudonocardiales</taxon>
        <taxon>Pseudonocardiaceae</taxon>
        <taxon>Amycolatopsis</taxon>
    </lineage>
</organism>
<evidence type="ECO:0008006" key="4">
    <source>
        <dbReference type="Google" id="ProtNLM"/>
    </source>
</evidence>
<accession>A0ABY4NX71</accession>